<dbReference type="InterPro" id="IPR006016">
    <property type="entry name" value="UspA"/>
</dbReference>
<name>A0A370GP51_9BACI</name>
<dbReference type="InterPro" id="IPR006015">
    <property type="entry name" value="Universal_stress_UspA"/>
</dbReference>
<dbReference type="RefSeq" id="WP_114744369.1">
    <property type="nucleotide sequence ID" value="NZ_QQAY01000002.1"/>
</dbReference>
<accession>A0A370GP51</accession>
<evidence type="ECO:0000259" key="2">
    <source>
        <dbReference type="Pfam" id="PF00582"/>
    </source>
</evidence>
<dbReference type="InterPro" id="IPR014729">
    <property type="entry name" value="Rossmann-like_a/b/a_fold"/>
</dbReference>
<feature type="domain" description="UspA" evidence="2">
    <location>
        <begin position="1"/>
        <end position="138"/>
    </location>
</feature>
<keyword evidence="4" id="KW-1185">Reference proteome</keyword>
<dbReference type="OrthoDB" id="9777884at2"/>
<dbReference type="SUPFAM" id="SSF52402">
    <property type="entry name" value="Adenine nucleotide alpha hydrolases-like"/>
    <property type="match status" value="1"/>
</dbReference>
<evidence type="ECO:0000313" key="3">
    <source>
        <dbReference type="EMBL" id="RDI45515.1"/>
    </source>
</evidence>
<sequence>MFKHILLASDGSKHAQRAAETAAALGSLAQSAVTVLYVIDSSSSKSDVLSKGSKEAIQFEREKKLESTHEILKEKCVHFKTEFVRGDPGPSIVEFANKNGYDLLIVGSRGLNSLQEMVLGSVSHKVAKRVNCPVMIVK</sequence>
<evidence type="ECO:0000256" key="1">
    <source>
        <dbReference type="ARBA" id="ARBA00008791"/>
    </source>
</evidence>
<organism evidence="3 4">
    <name type="scientific">Falsibacillus pallidus</name>
    <dbReference type="NCBI Taxonomy" id="493781"/>
    <lineage>
        <taxon>Bacteria</taxon>
        <taxon>Bacillati</taxon>
        <taxon>Bacillota</taxon>
        <taxon>Bacilli</taxon>
        <taxon>Bacillales</taxon>
        <taxon>Bacillaceae</taxon>
        <taxon>Falsibacillus</taxon>
    </lineage>
</organism>
<proteinExistence type="inferred from homology"/>
<comment type="caution">
    <text evidence="3">The sequence shown here is derived from an EMBL/GenBank/DDBJ whole genome shotgun (WGS) entry which is preliminary data.</text>
</comment>
<evidence type="ECO:0000313" key="4">
    <source>
        <dbReference type="Proteomes" id="UP000255326"/>
    </source>
</evidence>
<dbReference type="CDD" id="cd00293">
    <property type="entry name" value="USP-like"/>
    <property type="match status" value="1"/>
</dbReference>
<dbReference type="PRINTS" id="PR01438">
    <property type="entry name" value="UNVRSLSTRESS"/>
</dbReference>
<dbReference type="EMBL" id="QQAY01000002">
    <property type="protein sequence ID" value="RDI45515.1"/>
    <property type="molecule type" value="Genomic_DNA"/>
</dbReference>
<dbReference type="PANTHER" id="PTHR46268">
    <property type="entry name" value="STRESS RESPONSE PROTEIN NHAX"/>
    <property type="match status" value="1"/>
</dbReference>
<protein>
    <submittedName>
        <fullName evidence="3">Nucleotide-binding universal stress UspA family protein</fullName>
    </submittedName>
</protein>
<dbReference type="AlphaFoldDB" id="A0A370GP51"/>
<dbReference type="PANTHER" id="PTHR46268:SF6">
    <property type="entry name" value="UNIVERSAL STRESS PROTEIN UP12"/>
    <property type="match status" value="1"/>
</dbReference>
<dbReference type="Pfam" id="PF00582">
    <property type="entry name" value="Usp"/>
    <property type="match status" value="1"/>
</dbReference>
<dbReference type="Proteomes" id="UP000255326">
    <property type="component" value="Unassembled WGS sequence"/>
</dbReference>
<comment type="similarity">
    <text evidence="1">Belongs to the universal stress protein A family.</text>
</comment>
<dbReference type="Gene3D" id="3.40.50.620">
    <property type="entry name" value="HUPs"/>
    <property type="match status" value="1"/>
</dbReference>
<gene>
    <name evidence="3" type="ORF">DFR59_102143</name>
</gene>
<reference evidence="3 4" key="1">
    <citation type="submission" date="2018-07" db="EMBL/GenBank/DDBJ databases">
        <title>Genomic Encyclopedia of Type Strains, Phase IV (KMG-IV): sequencing the most valuable type-strain genomes for metagenomic binning, comparative biology and taxonomic classification.</title>
        <authorList>
            <person name="Goeker M."/>
        </authorList>
    </citation>
    <scope>NUCLEOTIDE SEQUENCE [LARGE SCALE GENOMIC DNA]</scope>
    <source>
        <strain evidence="3 4">DSM 25281</strain>
    </source>
</reference>